<dbReference type="GeneID" id="300408250"/>
<dbReference type="RefSeq" id="WP_024762992.1">
    <property type="nucleotide sequence ID" value="NZ_CP049140.1"/>
</dbReference>
<dbReference type="CDD" id="cd04511">
    <property type="entry name" value="NUDIX_Hydrolase"/>
    <property type="match status" value="1"/>
</dbReference>
<evidence type="ECO:0000313" key="6">
    <source>
        <dbReference type="EMBL" id="MBG6289574.1"/>
    </source>
</evidence>
<gene>
    <name evidence="7" type="ORF">G5B91_25240</name>
    <name evidence="6" type="ORF">I5I61_19140</name>
</gene>
<dbReference type="InterPro" id="IPR029401">
    <property type="entry name" value="Nudix_N"/>
</dbReference>
<dbReference type="Proteomes" id="UP000608450">
    <property type="component" value="Unassembled WGS sequence"/>
</dbReference>
<dbReference type="PROSITE" id="PS00893">
    <property type="entry name" value="NUDIX_BOX"/>
    <property type="match status" value="1"/>
</dbReference>
<reference evidence="6 9" key="2">
    <citation type="submission" date="2020-11" db="EMBL/GenBank/DDBJ databases">
        <title>Enhanced detection system for hospital associated transmission using whole genome sequencing surveillance.</title>
        <authorList>
            <person name="Harrison L.H."/>
            <person name="Van Tyne D."/>
            <person name="Marsh J.W."/>
            <person name="Griffith M.P."/>
            <person name="Snyder D.J."/>
            <person name="Cooper V.S."/>
            <person name="Mustapha M."/>
        </authorList>
    </citation>
    <scope>NUCLEOTIDE SEQUENCE [LARGE SCALE GENOMIC DNA]</scope>
    <source>
        <strain evidence="6 9">PSA00705</strain>
    </source>
</reference>
<evidence type="ECO:0000313" key="9">
    <source>
        <dbReference type="Proteomes" id="UP000608450"/>
    </source>
</evidence>
<feature type="domain" description="Nudix hydrolase" evidence="5">
    <location>
        <begin position="36"/>
        <end position="159"/>
    </location>
</feature>
<dbReference type="PRINTS" id="PR00502">
    <property type="entry name" value="NUDIXFAMILY"/>
</dbReference>
<evidence type="ECO:0000313" key="7">
    <source>
        <dbReference type="EMBL" id="QIE89388.1"/>
    </source>
</evidence>
<dbReference type="SUPFAM" id="SSF55811">
    <property type="entry name" value="Nudix"/>
    <property type="match status" value="1"/>
</dbReference>
<proteinExistence type="inferred from homology"/>
<evidence type="ECO:0000256" key="1">
    <source>
        <dbReference type="ARBA" id="ARBA00001946"/>
    </source>
</evidence>
<dbReference type="PANTHER" id="PTHR43222">
    <property type="entry name" value="NUDIX HYDROLASE 23"/>
    <property type="match status" value="1"/>
</dbReference>
<sequence>MKFCSQCGACVSLRIPSGDNRLRFVCDQCQTVHYQNPRIVAGCLPAWHGRILLCRRAIDPRRGYWTLPAGFMENGETLEQAAARETLEEANARVHDLQLYTVFDLPHISQVYIFFRAELTDLDFCAGDESLEVRLFEESDIPWGELAFPTVGRTLEYFLADRVIQNFPIRNEGILPMLAQKKNL</sequence>
<evidence type="ECO:0000256" key="4">
    <source>
        <dbReference type="RuleBase" id="RU003476"/>
    </source>
</evidence>
<dbReference type="Pfam" id="PF14803">
    <property type="entry name" value="Zn_ribbon_Nudix"/>
    <property type="match status" value="1"/>
</dbReference>
<keyword evidence="2 4" id="KW-0378">Hydrolase</keyword>
<dbReference type="Pfam" id="PF00293">
    <property type="entry name" value="NUDIX"/>
    <property type="match status" value="1"/>
</dbReference>
<accession>A0A6G6J217</accession>
<keyword evidence="9" id="KW-1185">Reference proteome</keyword>
<reference evidence="7 8" key="1">
    <citation type="submission" date="2020-02" db="EMBL/GenBank/DDBJ databases">
        <title>Integrative conjugative elements (ICEs) and plasmids drive adaptation of Pseudomonas nitroreducens strain HBP1 to wastewater environment.</title>
        <authorList>
            <person name="Sentchilo V."/>
            <person name="Carraro N."/>
            <person name="Bertelli C."/>
            <person name="van der Meer J.R."/>
        </authorList>
    </citation>
    <scope>NUCLEOTIDE SEQUENCE [LARGE SCALE GENOMIC DNA]</scope>
    <source>
        <strain evidence="7 8">HBP1</strain>
    </source>
</reference>
<dbReference type="InterPro" id="IPR020084">
    <property type="entry name" value="NUDIX_hydrolase_CS"/>
</dbReference>
<evidence type="ECO:0000256" key="3">
    <source>
        <dbReference type="ARBA" id="ARBA00022842"/>
    </source>
</evidence>
<dbReference type="PROSITE" id="PS51462">
    <property type="entry name" value="NUDIX"/>
    <property type="match status" value="1"/>
</dbReference>
<organism evidence="7 8">
    <name type="scientific">Pseudomonas nitroreducens</name>
    <dbReference type="NCBI Taxonomy" id="46680"/>
    <lineage>
        <taxon>Bacteria</taxon>
        <taxon>Pseudomonadati</taxon>
        <taxon>Pseudomonadota</taxon>
        <taxon>Gammaproteobacteria</taxon>
        <taxon>Pseudomonadales</taxon>
        <taxon>Pseudomonadaceae</taxon>
        <taxon>Pseudomonas</taxon>
    </lineage>
</organism>
<evidence type="ECO:0000259" key="5">
    <source>
        <dbReference type="PROSITE" id="PS51462"/>
    </source>
</evidence>
<dbReference type="Gene3D" id="2.20.70.10">
    <property type="match status" value="1"/>
</dbReference>
<dbReference type="EMBL" id="JADTFC010000051">
    <property type="protein sequence ID" value="MBG6289574.1"/>
    <property type="molecule type" value="Genomic_DNA"/>
</dbReference>
<dbReference type="InterPro" id="IPR015797">
    <property type="entry name" value="NUDIX_hydrolase-like_dom_sf"/>
</dbReference>
<dbReference type="PANTHER" id="PTHR43222:SF2">
    <property type="entry name" value="NUDIX HYDROLASE 23, CHLOROPLASTIC"/>
    <property type="match status" value="1"/>
</dbReference>
<dbReference type="KEGG" id="pnt:G5B91_25240"/>
<dbReference type="AlphaFoldDB" id="A0A6G6J217"/>
<dbReference type="Proteomes" id="UP000501063">
    <property type="component" value="Chromosome"/>
</dbReference>
<dbReference type="Gene3D" id="3.90.79.10">
    <property type="entry name" value="Nucleoside Triphosphate Pyrophosphohydrolase"/>
    <property type="match status" value="1"/>
</dbReference>
<comment type="cofactor">
    <cofactor evidence="1">
        <name>Mg(2+)</name>
        <dbReference type="ChEBI" id="CHEBI:18420"/>
    </cofactor>
</comment>
<evidence type="ECO:0000313" key="8">
    <source>
        <dbReference type="Proteomes" id="UP000501063"/>
    </source>
</evidence>
<dbReference type="EMBL" id="CP049140">
    <property type="protein sequence ID" value="QIE89388.1"/>
    <property type="molecule type" value="Genomic_DNA"/>
</dbReference>
<dbReference type="InterPro" id="IPR020476">
    <property type="entry name" value="Nudix_hydrolase"/>
</dbReference>
<dbReference type="GO" id="GO:0016787">
    <property type="term" value="F:hydrolase activity"/>
    <property type="evidence" value="ECO:0007669"/>
    <property type="project" value="UniProtKB-KW"/>
</dbReference>
<protein>
    <submittedName>
        <fullName evidence="7">NUDIX hydrolase</fullName>
    </submittedName>
</protein>
<keyword evidence="3" id="KW-0460">Magnesium</keyword>
<dbReference type="InterPro" id="IPR000086">
    <property type="entry name" value="NUDIX_hydrolase_dom"/>
</dbReference>
<comment type="similarity">
    <text evidence="4">Belongs to the Nudix hydrolase family.</text>
</comment>
<name>A0A6G6J217_PSENT</name>
<evidence type="ECO:0000256" key="2">
    <source>
        <dbReference type="ARBA" id="ARBA00022801"/>
    </source>
</evidence>